<reference evidence="2 3" key="1">
    <citation type="submission" date="2018-03" db="EMBL/GenBank/DDBJ databases">
        <title>Phenotypic and genomic properties of Cyclonatronum proteinivorum gen. nov., sp. nov., a haloalkaliphilic bacteroidete from soda lakes possessing Na+-translocating rhodopsin.</title>
        <authorList>
            <person name="Toshchakov S.V."/>
            <person name="Korzhenkov A."/>
            <person name="Samarov N.I."/>
            <person name="Kublanov I.V."/>
            <person name="Muntyan M.S."/>
            <person name="Sorokin D.Y."/>
        </authorList>
    </citation>
    <scope>NUCLEOTIDE SEQUENCE [LARGE SCALE GENOMIC DNA]</scope>
    <source>
        <strain evidence="2 3">Omega</strain>
    </source>
</reference>
<dbReference type="Pfam" id="PF00561">
    <property type="entry name" value="Abhydrolase_1"/>
    <property type="match status" value="1"/>
</dbReference>
<dbReference type="Gene3D" id="3.40.50.1820">
    <property type="entry name" value="alpha/beta hydrolase"/>
    <property type="match status" value="1"/>
</dbReference>
<gene>
    <name evidence="2" type="ORF">CYPRO_0741</name>
</gene>
<evidence type="ECO:0000259" key="1">
    <source>
        <dbReference type="Pfam" id="PF00561"/>
    </source>
</evidence>
<dbReference type="Proteomes" id="UP000254808">
    <property type="component" value="Chromosome"/>
</dbReference>
<protein>
    <submittedName>
        <fullName evidence="2">Pimeloyl-ACP methyl ester carboxylesterase</fullName>
    </submittedName>
</protein>
<proteinExistence type="predicted"/>
<feature type="domain" description="AB hydrolase-1" evidence="1">
    <location>
        <begin position="23"/>
        <end position="123"/>
    </location>
</feature>
<dbReference type="RefSeq" id="WP_114983337.1">
    <property type="nucleotide sequence ID" value="NZ_CP027806.1"/>
</dbReference>
<keyword evidence="3" id="KW-1185">Reference proteome</keyword>
<organism evidence="2 3">
    <name type="scientific">Cyclonatronum proteinivorum</name>
    <dbReference type="NCBI Taxonomy" id="1457365"/>
    <lineage>
        <taxon>Bacteria</taxon>
        <taxon>Pseudomonadati</taxon>
        <taxon>Balneolota</taxon>
        <taxon>Balneolia</taxon>
        <taxon>Balneolales</taxon>
        <taxon>Cyclonatronaceae</taxon>
        <taxon>Cyclonatronum</taxon>
    </lineage>
</organism>
<evidence type="ECO:0000313" key="2">
    <source>
        <dbReference type="EMBL" id="AXJ00025.1"/>
    </source>
</evidence>
<dbReference type="SUPFAM" id="SSF53474">
    <property type="entry name" value="alpha/beta-Hydrolases"/>
    <property type="match status" value="1"/>
</dbReference>
<dbReference type="PANTHER" id="PTHR43798:SF33">
    <property type="entry name" value="HYDROLASE, PUTATIVE (AFU_ORTHOLOGUE AFUA_2G14860)-RELATED"/>
    <property type="match status" value="1"/>
</dbReference>
<dbReference type="GO" id="GO:0047372">
    <property type="term" value="F:monoacylglycerol lipase activity"/>
    <property type="evidence" value="ECO:0007669"/>
    <property type="project" value="TreeGrafter"/>
</dbReference>
<dbReference type="AlphaFoldDB" id="A0A345UHS3"/>
<dbReference type="OrthoDB" id="9780932at2"/>
<dbReference type="PANTHER" id="PTHR43798">
    <property type="entry name" value="MONOACYLGLYCEROL LIPASE"/>
    <property type="match status" value="1"/>
</dbReference>
<dbReference type="InterPro" id="IPR050266">
    <property type="entry name" value="AB_hydrolase_sf"/>
</dbReference>
<accession>A0A345UHS3</accession>
<dbReference type="GO" id="GO:0016020">
    <property type="term" value="C:membrane"/>
    <property type="evidence" value="ECO:0007669"/>
    <property type="project" value="TreeGrafter"/>
</dbReference>
<dbReference type="KEGG" id="cprv:CYPRO_0741"/>
<dbReference type="InterPro" id="IPR000073">
    <property type="entry name" value="AB_hydrolase_1"/>
</dbReference>
<evidence type="ECO:0000313" key="3">
    <source>
        <dbReference type="Proteomes" id="UP000254808"/>
    </source>
</evidence>
<dbReference type="InterPro" id="IPR029058">
    <property type="entry name" value="AB_hydrolase_fold"/>
</dbReference>
<name>A0A345UHS3_9BACT</name>
<dbReference type="EMBL" id="CP027806">
    <property type="protein sequence ID" value="AXJ00025.1"/>
    <property type="molecule type" value="Genomic_DNA"/>
</dbReference>
<sequence length="350" mass="37871">MHHHFSGPHYTVTNSKTLTGKMPVLFVHGNTSTSAWWQPLMQCFDSERYFCIAPDLNGFGRTHFRAIDARTGVRDWARDVVDLLDRLGISKVHVVCSSLGGVVGWELLARHGNRLLGLVQIAPGSPYGFGGTHGSEGRPNFPDFAGSGAGMSNPALIARIRAGDCSKQPPMVTSPAWVLQHYVLRNRIELDEDHPLLDGMFALRPGDDGFPGDVQESPNWPGYAPGDRGIVNSISPKHLAGLAEAVVQAPDVVPLLWLRGSEDGIVSDRSGSDPAVLGAAGLIPGFPGENAVPPQPMLAQTRYVLDARAAASGGAPYQERVLDGLGHCPYLEDPRWVYAEISRWFDDIRA</sequence>
<dbReference type="GO" id="GO:0046464">
    <property type="term" value="P:acylglycerol catabolic process"/>
    <property type="evidence" value="ECO:0007669"/>
    <property type="project" value="TreeGrafter"/>
</dbReference>